<dbReference type="Pfam" id="PF06439">
    <property type="entry name" value="3keto-disac_hyd"/>
    <property type="match status" value="1"/>
</dbReference>
<protein>
    <recommendedName>
        <fullName evidence="1">3-keto-alpha-glucoside-1,2-lyase/3-keto-2-hydroxy-glucal hydratase domain-containing protein</fullName>
    </recommendedName>
</protein>
<organism evidence="2 3">
    <name type="scientific">Candidatus Woesebacteria bacterium RIFCSPHIGHO2_12_FULL_46_16</name>
    <dbReference type="NCBI Taxonomy" id="1802513"/>
    <lineage>
        <taxon>Bacteria</taxon>
        <taxon>Candidatus Woeseibacteriota</taxon>
    </lineage>
</organism>
<dbReference type="STRING" id="1802513.A3E46_01210"/>
<feature type="domain" description="3-keto-alpha-glucoside-1,2-lyase/3-keto-2-hydroxy-glucal hydratase" evidence="1">
    <location>
        <begin position="37"/>
        <end position="209"/>
    </location>
</feature>
<dbReference type="AlphaFoldDB" id="A0A1F8B0D0"/>
<dbReference type="EMBL" id="MGGZ01000021">
    <property type="protein sequence ID" value="OGM56935.1"/>
    <property type="molecule type" value="Genomic_DNA"/>
</dbReference>
<evidence type="ECO:0000259" key="1">
    <source>
        <dbReference type="Pfam" id="PF06439"/>
    </source>
</evidence>
<dbReference type="GO" id="GO:0016787">
    <property type="term" value="F:hydrolase activity"/>
    <property type="evidence" value="ECO:0007669"/>
    <property type="project" value="InterPro"/>
</dbReference>
<gene>
    <name evidence="2" type="ORF">A3E46_01210</name>
</gene>
<proteinExistence type="predicted"/>
<dbReference type="Proteomes" id="UP000178313">
    <property type="component" value="Unassembled WGS sequence"/>
</dbReference>
<evidence type="ECO:0000313" key="2">
    <source>
        <dbReference type="EMBL" id="OGM56935.1"/>
    </source>
</evidence>
<evidence type="ECO:0000313" key="3">
    <source>
        <dbReference type="Proteomes" id="UP000178313"/>
    </source>
</evidence>
<accession>A0A1F8B0D0</accession>
<dbReference type="InterPro" id="IPR010496">
    <property type="entry name" value="AL/BT2_dom"/>
</dbReference>
<sequence length="584" mass="65046">MHFRQKAILLFLLVIMAQIVLFIVIPSNSLAQTILFQDNFDDANASGWGVIGLPGWSVVNGEYGIHLEPGVSNSVPSDNLWDQNWNQYIFQVDLRGVSGTDKNLVFHFIDNSSFYSLHHTGGYLYFAKYINNSEYRFADPLYYPLQNGTTYHFKIIVDGDHLKILENDQPLFDIHDSSGPKIQGGKIGLRVGTGAVSPTEVWFDNIVVKSLEPPLPSLNVPDLKQYDTPWNNDVYDHANNWSLNPTIERWGCALTSASMVLKFHGHSLANPDTLNNWLEIQPDGYLRNGLLNWLAVSRYTRLNDNPESPTLLYRRLAPSSANLINELTRSRPAILEEPGHFVVAKSQLSGSFGINDPAHSDRTTLSSYGNSYSAIGSYQPTHTDLSYILLAINPGVNLAVFDTDQNEISGFTFLDEPLIDDVAGIVTGGDSLNIFLFPNPPGGNYNVEVSGSSGSYSLDSYLYNQHGEVTQSSTPGLITNGYKDKFLISTGQTQGIKQEITIDSLIEDWDSARNQNLVPSRGLYKTIRLQLLAVKKFISRGRISVAKKILGTVLRQIKHKSPKFMDHLVSQIFQTNLQSLINSL</sequence>
<name>A0A1F8B0D0_9BACT</name>
<dbReference type="Gene3D" id="2.60.120.560">
    <property type="entry name" value="Exo-inulinase, domain 1"/>
    <property type="match status" value="1"/>
</dbReference>
<comment type="caution">
    <text evidence="2">The sequence shown here is derived from an EMBL/GenBank/DDBJ whole genome shotgun (WGS) entry which is preliminary data.</text>
</comment>
<reference evidence="2 3" key="1">
    <citation type="journal article" date="2016" name="Nat. Commun.">
        <title>Thousands of microbial genomes shed light on interconnected biogeochemical processes in an aquifer system.</title>
        <authorList>
            <person name="Anantharaman K."/>
            <person name="Brown C.T."/>
            <person name="Hug L.A."/>
            <person name="Sharon I."/>
            <person name="Castelle C.J."/>
            <person name="Probst A.J."/>
            <person name="Thomas B.C."/>
            <person name="Singh A."/>
            <person name="Wilkins M.J."/>
            <person name="Karaoz U."/>
            <person name="Brodie E.L."/>
            <person name="Williams K.H."/>
            <person name="Hubbard S.S."/>
            <person name="Banfield J.F."/>
        </authorList>
    </citation>
    <scope>NUCLEOTIDE SEQUENCE [LARGE SCALE GENOMIC DNA]</scope>
</reference>